<evidence type="ECO:0000313" key="2">
    <source>
        <dbReference type="EMBL" id="HAB2380280.1"/>
    </source>
</evidence>
<organism evidence="2">
    <name type="scientific">Salmonella typhimurium</name>
    <dbReference type="NCBI Taxonomy" id="90371"/>
    <lineage>
        <taxon>Bacteria</taxon>
        <taxon>Pseudomonadati</taxon>
        <taxon>Pseudomonadota</taxon>
        <taxon>Gammaproteobacteria</taxon>
        <taxon>Enterobacterales</taxon>
        <taxon>Enterobacteriaceae</taxon>
        <taxon>Salmonella</taxon>
    </lineage>
</organism>
<reference evidence="2" key="2">
    <citation type="submission" date="2019-10" db="EMBL/GenBank/DDBJ databases">
        <authorList>
            <consortium name="NCBI Pathogen Detection Project"/>
        </authorList>
    </citation>
    <scope>NUCLEOTIDE SEQUENCE</scope>
    <source>
        <strain evidence="2">Salmonella enterica</strain>
    </source>
</reference>
<dbReference type="AlphaFoldDB" id="A0A6X8ZVR6"/>
<feature type="transmembrane region" description="Helical" evidence="1">
    <location>
        <begin position="6"/>
        <end position="29"/>
    </location>
</feature>
<comment type="caution">
    <text evidence="2">The sequence shown here is derived from an EMBL/GenBank/DDBJ whole genome shotgun (WGS) entry which is preliminary data.</text>
</comment>
<protein>
    <submittedName>
        <fullName evidence="2">Uncharacterized protein</fullName>
    </submittedName>
</protein>
<dbReference type="EMBL" id="DAAGBN010000015">
    <property type="protein sequence ID" value="HAB2380280.1"/>
    <property type="molecule type" value="Genomic_DNA"/>
</dbReference>
<sequence length="60" mass="7168">MQNITSLFTFYYCAITSSFFVIFFLIFYIKMRIITHQTANSSNQLIFNQNKYQILSVLLK</sequence>
<gene>
    <name evidence="2" type="ORF">GBW52_18725</name>
</gene>
<name>A0A6X8ZVR6_SALTM</name>
<proteinExistence type="predicted"/>
<keyword evidence="1" id="KW-0472">Membrane</keyword>
<evidence type="ECO:0000256" key="1">
    <source>
        <dbReference type="SAM" id="Phobius"/>
    </source>
</evidence>
<keyword evidence="1" id="KW-0812">Transmembrane</keyword>
<accession>A0A6X8ZVR6</accession>
<reference evidence="2" key="1">
    <citation type="journal article" date="2018" name="Genome Biol.">
        <title>SKESA: strategic k-mer extension for scrupulous assemblies.</title>
        <authorList>
            <person name="Souvorov A."/>
            <person name="Agarwala R."/>
            <person name="Lipman D.J."/>
        </authorList>
    </citation>
    <scope>NUCLEOTIDE SEQUENCE</scope>
    <source>
        <strain evidence="2">Salmonella enterica</strain>
    </source>
</reference>
<keyword evidence="1" id="KW-1133">Transmembrane helix</keyword>